<protein>
    <submittedName>
        <fullName evidence="1">Transcriptional regulator</fullName>
    </submittedName>
</protein>
<dbReference type="Proteomes" id="UP000241193">
    <property type="component" value="Unassembled WGS sequence"/>
</dbReference>
<name>A0A2T4IEG8_9RHOO</name>
<sequence>MKFAVLVAILADDLEEKALEIAREAGAAGVTILDARGIGAQEKKTFFGLTYEGSQSVLVFVLEKKLSLTVLKKLTEQLNLRTESKGVVFTLPLEHIAGIDTSQIQRFEQRIKDDI</sequence>
<accession>A0A2T4IEG8</accession>
<comment type="caution">
    <text evidence="1">The sequence shown here is derived from an EMBL/GenBank/DDBJ whole genome shotgun (WGS) entry which is preliminary data.</text>
</comment>
<dbReference type="InterPro" id="IPR002187">
    <property type="entry name" value="N-reg_PII"/>
</dbReference>
<dbReference type="OrthoDB" id="4943957at2"/>
<dbReference type="InterPro" id="IPR015867">
    <property type="entry name" value="N-reg_PII/ATP_PRibTrfase_C"/>
</dbReference>
<reference evidence="1 2" key="2">
    <citation type="submission" date="2018-04" db="EMBL/GenBank/DDBJ databases">
        <title>Thauera lacus sp. nov., isolated from an saline lake in Inner Mongolia, China.</title>
        <authorList>
            <person name="Liang Q.-Y."/>
        </authorList>
    </citation>
    <scope>NUCLEOTIDE SEQUENCE [LARGE SCALE GENOMIC DNA]</scope>
    <source>
        <strain evidence="1 2">D20</strain>
    </source>
</reference>
<evidence type="ECO:0000313" key="1">
    <source>
        <dbReference type="EMBL" id="PTD96154.1"/>
    </source>
</evidence>
<dbReference type="GO" id="GO:0030234">
    <property type="term" value="F:enzyme regulator activity"/>
    <property type="evidence" value="ECO:0007669"/>
    <property type="project" value="InterPro"/>
</dbReference>
<keyword evidence="2" id="KW-1185">Reference proteome</keyword>
<dbReference type="InterPro" id="IPR011322">
    <property type="entry name" value="N-reg_PII-like_a/b"/>
</dbReference>
<dbReference type="RefSeq" id="WP_107493814.1">
    <property type="nucleotide sequence ID" value="NZ_PZKC01000008.1"/>
</dbReference>
<dbReference type="AlphaFoldDB" id="A0A2T4IEG8"/>
<dbReference type="Pfam" id="PF00543">
    <property type="entry name" value="P-II"/>
    <property type="match status" value="1"/>
</dbReference>
<dbReference type="Gene3D" id="3.30.70.120">
    <property type="match status" value="1"/>
</dbReference>
<dbReference type="SUPFAM" id="SSF54913">
    <property type="entry name" value="GlnB-like"/>
    <property type="match status" value="1"/>
</dbReference>
<dbReference type="EMBL" id="PZKC01000008">
    <property type="protein sequence ID" value="PTD96154.1"/>
    <property type="molecule type" value="Genomic_DNA"/>
</dbReference>
<dbReference type="GO" id="GO:0006808">
    <property type="term" value="P:regulation of nitrogen utilization"/>
    <property type="evidence" value="ECO:0007669"/>
    <property type="project" value="InterPro"/>
</dbReference>
<proteinExistence type="predicted"/>
<evidence type="ECO:0000313" key="2">
    <source>
        <dbReference type="Proteomes" id="UP000241193"/>
    </source>
</evidence>
<organism evidence="1 2">
    <name type="scientific">Pseudothauera lacus</name>
    <dbReference type="NCBI Taxonomy" id="2136175"/>
    <lineage>
        <taxon>Bacteria</taxon>
        <taxon>Pseudomonadati</taxon>
        <taxon>Pseudomonadota</taxon>
        <taxon>Betaproteobacteria</taxon>
        <taxon>Rhodocyclales</taxon>
        <taxon>Zoogloeaceae</taxon>
        <taxon>Pseudothauera</taxon>
    </lineage>
</organism>
<dbReference type="PROSITE" id="PS51343">
    <property type="entry name" value="PII_GLNB_DOM"/>
    <property type="match status" value="1"/>
</dbReference>
<gene>
    <name evidence="1" type="ORF">C8261_11305</name>
</gene>
<reference evidence="1 2" key="1">
    <citation type="submission" date="2018-03" db="EMBL/GenBank/DDBJ databases">
        <authorList>
            <person name="Keele B.F."/>
        </authorList>
    </citation>
    <scope>NUCLEOTIDE SEQUENCE [LARGE SCALE GENOMIC DNA]</scope>
    <source>
        <strain evidence="1 2">D20</strain>
    </source>
</reference>